<dbReference type="OMA" id="WSKYDPF"/>
<dbReference type="InterPro" id="IPR019819">
    <property type="entry name" value="Carboxylesterase_B_CS"/>
</dbReference>
<feature type="region of interest" description="Disordered" evidence="4">
    <location>
        <begin position="604"/>
        <end position="660"/>
    </location>
</feature>
<dbReference type="FunCoup" id="A0A7M7MEC5">
    <property type="interactions" value="167"/>
</dbReference>
<name>A0A7M7MEC5_VARDE</name>
<proteinExistence type="inferred from homology"/>
<dbReference type="EnsemblMetazoa" id="XM_022814464">
    <property type="protein sequence ID" value="XP_022670199"/>
    <property type="gene ID" value="LOC111254033"/>
</dbReference>
<feature type="chain" id="PRO_5029745831" description="Carboxylesterase type B domain-containing protein" evidence="6">
    <location>
        <begin position="26"/>
        <end position="959"/>
    </location>
</feature>
<dbReference type="Proteomes" id="UP000594260">
    <property type="component" value="Unplaced"/>
</dbReference>
<dbReference type="PROSITE" id="PS00941">
    <property type="entry name" value="CARBOXYLESTERASE_B_2"/>
    <property type="match status" value="1"/>
</dbReference>
<feature type="compositionally biased region" description="Polar residues" evidence="4">
    <location>
        <begin position="762"/>
        <end position="778"/>
    </location>
</feature>
<dbReference type="Pfam" id="PF00135">
    <property type="entry name" value="COesterase"/>
    <property type="match status" value="1"/>
</dbReference>
<evidence type="ECO:0000256" key="5">
    <source>
        <dbReference type="SAM" id="Phobius"/>
    </source>
</evidence>
<keyword evidence="5" id="KW-0472">Membrane</keyword>
<feature type="region of interest" description="Disordered" evidence="4">
    <location>
        <begin position="741"/>
        <end position="778"/>
    </location>
</feature>
<dbReference type="InterPro" id="IPR029058">
    <property type="entry name" value="AB_hydrolase_fold"/>
</dbReference>
<feature type="domain" description="Carboxylesterase type B" evidence="7">
    <location>
        <begin position="35"/>
        <end position="590"/>
    </location>
</feature>
<dbReference type="InterPro" id="IPR051093">
    <property type="entry name" value="Neuroligin/BSAL"/>
</dbReference>
<feature type="signal peptide" evidence="6">
    <location>
        <begin position="1"/>
        <end position="25"/>
    </location>
</feature>
<dbReference type="OrthoDB" id="3200163at2759"/>
<dbReference type="PANTHER" id="PTHR43903">
    <property type="entry name" value="NEUROLIGIN"/>
    <property type="match status" value="1"/>
</dbReference>
<keyword evidence="5" id="KW-1133">Transmembrane helix</keyword>
<feature type="transmembrane region" description="Helical" evidence="5">
    <location>
        <begin position="712"/>
        <end position="736"/>
    </location>
</feature>
<keyword evidence="5" id="KW-0812">Transmembrane</keyword>
<dbReference type="Gene3D" id="3.40.50.1820">
    <property type="entry name" value="alpha/beta hydrolase"/>
    <property type="match status" value="1"/>
</dbReference>
<dbReference type="SUPFAM" id="SSF53474">
    <property type="entry name" value="alpha/beta-Hydrolases"/>
    <property type="match status" value="1"/>
</dbReference>
<feature type="region of interest" description="Disordered" evidence="4">
    <location>
        <begin position="934"/>
        <end position="959"/>
    </location>
</feature>
<keyword evidence="2 6" id="KW-0732">Signal</keyword>
<dbReference type="InParanoid" id="A0A7M7MEC5"/>
<evidence type="ECO:0000313" key="8">
    <source>
        <dbReference type="EnsemblMetazoa" id="XP_022670199"/>
    </source>
</evidence>
<accession>A0A7M7MEC5</accession>
<evidence type="ECO:0000256" key="6">
    <source>
        <dbReference type="SAM" id="SignalP"/>
    </source>
</evidence>
<sequence length="959" mass="104761">MWVSVTATQILGFSLLLCGWMAAAATTVGASRLSSRTVTTRYGALKGNIVTLEQASRTGLQPVEVFLGVPYASPPTNSMRFMPPGTPTQWKGIRMADRFAPVCPQRPPDIRNETEALKRMPRGRLEYFRRLLPFLHKQSEDCLYLNIYSPAIVGRSPMHLPVMVFIHGESFEWNSGNSFDGTVLASHGNVVVITLNYRLGIFGFLPPLESGRGGNNGLLDVVAALHWVASNVAEFGGDARNVTVFGHGHGAALVNLLMLTPMARGLFQRAVLMSGSALSPWAIARDAGKYSRRIGQALDCPVDDSRALVDCLKTKPASEIVSVDIRAPEHHSAFGPCVDGIVVAREPHVLMEEHAMAQFKSYDVMFGVTSIEAYFFIAASEEKYGIEIDRRDRILRTLIRNLFSFHQQEILLTVVNEYTDWTRPFQHPLSILDGTAEILGDALVVAPLIRAAKLHAKVAKNSFVYLFGYMTEQGDYPNRVGAVHGEDLAYLFGAPLMPLVSHFKSNFSKNEQALSEAFISYWSNFARVGDPSIAPAAQESSGSDAVAERQKGRFDKISWPAYDLTHQKYMYLGVKPKIKDHYHAHRLSLWNHLIPLLHRPGGSDVSSRHHLLEGHDNPNSFDGEILKDSRGTLDLPPRPTNPSHNGQADSGDGLTEDNSRLPVEGSVAASVPENAAASVVSNGSASGTGETGLSPPISLDTLFLQYGSYSTALSITVAVGSSLLVLNLLIFCGVYYQRDRVKEEKKEKPKKQRRRSKEGVVQSASSRCSLNSQSNYSLSKEQQEMMVTASILRNPPPSPPRQATLPSALSPPKGHQPGGPDRGSTVQRHQVSINHHMGPPHHQSGHMMKNTGQPPQVHFQMGPPSSVADVDYRGLIENEALNLELNGGGRLSLPRQPKGPFDSIPGTLPRNRAQPAAMSVLPSSVIFTVQSQANETPMDGSSDLRGPQGSVDVMLNQQL</sequence>
<evidence type="ECO:0000256" key="1">
    <source>
        <dbReference type="ARBA" id="ARBA00005964"/>
    </source>
</evidence>
<feature type="region of interest" description="Disordered" evidence="4">
    <location>
        <begin position="791"/>
        <end position="854"/>
    </location>
</feature>
<feature type="compositionally biased region" description="Polar residues" evidence="4">
    <location>
        <begin position="824"/>
        <end position="833"/>
    </location>
</feature>
<keyword evidence="3" id="KW-0325">Glycoprotein</keyword>
<evidence type="ECO:0000259" key="7">
    <source>
        <dbReference type="Pfam" id="PF00135"/>
    </source>
</evidence>
<evidence type="ECO:0000256" key="4">
    <source>
        <dbReference type="SAM" id="MobiDB-lite"/>
    </source>
</evidence>
<organism evidence="8 9">
    <name type="scientific">Varroa destructor</name>
    <name type="common">Honeybee mite</name>
    <dbReference type="NCBI Taxonomy" id="109461"/>
    <lineage>
        <taxon>Eukaryota</taxon>
        <taxon>Metazoa</taxon>
        <taxon>Ecdysozoa</taxon>
        <taxon>Arthropoda</taxon>
        <taxon>Chelicerata</taxon>
        <taxon>Arachnida</taxon>
        <taxon>Acari</taxon>
        <taxon>Parasitiformes</taxon>
        <taxon>Mesostigmata</taxon>
        <taxon>Gamasina</taxon>
        <taxon>Dermanyssoidea</taxon>
        <taxon>Varroidae</taxon>
        <taxon>Varroa</taxon>
    </lineage>
</organism>
<dbReference type="KEGG" id="vde:111254033"/>
<dbReference type="InterPro" id="IPR002018">
    <property type="entry name" value="CarbesteraseB"/>
</dbReference>
<dbReference type="RefSeq" id="XP_022670199.1">
    <property type="nucleotide sequence ID" value="XM_022814464.1"/>
</dbReference>
<comment type="similarity">
    <text evidence="1">Belongs to the type-B carboxylesterase/lipase family.</text>
</comment>
<evidence type="ECO:0000256" key="2">
    <source>
        <dbReference type="ARBA" id="ARBA00022729"/>
    </source>
</evidence>
<keyword evidence="9" id="KW-1185">Reference proteome</keyword>
<evidence type="ECO:0000313" key="9">
    <source>
        <dbReference type="Proteomes" id="UP000594260"/>
    </source>
</evidence>
<feature type="compositionally biased region" description="Basic and acidic residues" evidence="4">
    <location>
        <begin position="606"/>
        <end position="616"/>
    </location>
</feature>
<evidence type="ECO:0000256" key="3">
    <source>
        <dbReference type="ARBA" id="ARBA00023180"/>
    </source>
</evidence>
<protein>
    <recommendedName>
        <fullName evidence="7">Carboxylesterase type B domain-containing protein</fullName>
    </recommendedName>
</protein>
<dbReference type="GeneID" id="111254033"/>
<reference evidence="8" key="1">
    <citation type="submission" date="2021-01" db="UniProtKB">
        <authorList>
            <consortium name="EnsemblMetazoa"/>
        </authorList>
    </citation>
    <scope>IDENTIFICATION</scope>
</reference>
<dbReference type="AlphaFoldDB" id="A0A7M7MEC5"/>